<dbReference type="AlphaFoldDB" id="A0AAP1RC00"/>
<feature type="non-terminal residue" evidence="1">
    <location>
        <position position="1"/>
    </location>
</feature>
<protein>
    <submittedName>
        <fullName evidence="1">RND transporter</fullName>
    </submittedName>
</protein>
<proteinExistence type="predicted"/>
<evidence type="ECO:0000313" key="1">
    <source>
        <dbReference type="EMBL" id="MBE0981416.1"/>
    </source>
</evidence>
<comment type="caution">
    <text evidence="1">The sequence shown here is derived from an EMBL/GenBank/DDBJ whole genome shotgun (WGS) entry which is preliminary data.</text>
</comment>
<name>A0AAP1RC00_ECOLX</name>
<gene>
    <name evidence="1" type="ORF">IH772_30605</name>
</gene>
<dbReference type="SUPFAM" id="SSF56954">
    <property type="entry name" value="Outer membrane efflux proteins (OEP)"/>
    <property type="match status" value="1"/>
</dbReference>
<dbReference type="EMBL" id="JACZOI010000846">
    <property type="protein sequence ID" value="MBE0981416.1"/>
    <property type="molecule type" value="Genomic_DNA"/>
</dbReference>
<evidence type="ECO:0000313" key="2">
    <source>
        <dbReference type="Proteomes" id="UP000640866"/>
    </source>
</evidence>
<organism evidence="1 2">
    <name type="scientific">Escherichia coli</name>
    <dbReference type="NCBI Taxonomy" id="562"/>
    <lineage>
        <taxon>Bacteria</taxon>
        <taxon>Pseudomonadati</taxon>
        <taxon>Pseudomonadota</taxon>
        <taxon>Gammaproteobacteria</taxon>
        <taxon>Enterobacterales</taxon>
        <taxon>Enterobacteriaceae</taxon>
        <taxon>Escherichia</taxon>
    </lineage>
</organism>
<sequence length="59" mass="6691">AASSRQAYEWTQVKYAQGQVDFLEEIDAQRTSMQAQRELIDSEALLRTQLIALYKTLGG</sequence>
<accession>A0AAP1RC00</accession>
<dbReference type="Gene3D" id="1.20.1600.10">
    <property type="entry name" value="Outer membrane efflux proteins (OEP)"/>
    <property type="match status" value="1"/>
</dbReference>
<dbReference type="Proteomes" id="UP000640866">
    <property type="component" value="Unassembled WGS sequence"/>
</dbReference>
<reference evidence="1" key="1">
    <citation type="submission" date="2020-09" db="EMBL/GenBank/DDBJ databases">
        <title>Emerging polyconal dissemination of OXA-244-producing E. coli in France.</title>
        <authorList>
            <person name="Emeraud C."/>
            <person name="Girlich D."/>
            <person name="Bonnin R.A."/>
            <person name="Jousset A.B."/>
            <person name="Naas T."/>
            <person name="Dortet L."/>
        </authorList>
    </citation>
    <scope>NUCLEOTIDE SEQUENCE</scope>
    <source>
        <strain evidence="1">225E3</strain>
    </source>
</reference>